<dbReference type="AlphaFoldDB" id="Q1GXR2"/>
<dbReference type="Proteomes" id="UP000002440">
    <property type="component" value="Chromosome"/>
</dbReference>
<organism evidence="1 2">
    <name type="scientific">Methylobacillus flagellatus (strain ATCC 51484 / DSM 6875 / VKM B-1610 / KT)</name>
    <dbReference type="NCBI Taxonomy" id="265072"/>
    <lineage>
        <taxon>Bacteria</taxon>
        <taxon>Pseudomonadati</taxon>
        <taxon>Pseudomonadota</taxon>
        <taxon>Betaproteobacteria</taxon>
        <taxon>Nitrosomonadales</taxon>
        <taxon>Methylophilaceae</taxon>
        <taxon>Methylobacillus</taxon>
    </lineage>
</organism>
<protein>
    <submittedName>
        <fullName evidence="1">Uncharacterized protein</fullName>
    </submittedName>
</protein>
<dbReference type="HOGENOM" id="CLU_2465481_0_0_4"/>
<sequence length="88" mass="9824">MKMQPCFETKVTNMDAVHLNELAGRIEGIGRTLLLLIDEAAHEGVIERHDFTARLRQLAAALDVQADHHLPVARLTMQRAAVQIERGT</sequence>
<dbReference type="EMBL" id="CP000284">
    <property type="protein sequence ID" value="ABE50975.1"/>
    <property type="molecule type" value="Genomic_DNA"/>
</dbReference>
<name>Q1GXR2_METFK</name>
<proteinExistence type="predicted"/>
<dbReference type="STRING" id="265072.Mfla_2712"/>
<reference evidence="1 2" key="1">
    <citation type="submission" date="2006-03" db="EMBL/GenBank/DDBJ databases">
        <title>Complete sequence of Methylobacillus flagellatus KT.</title>
        <authorList>
            <consortium name="US DOE Joint Genome Institute"/>
            <person name="Copeland A."/>
            <person name="Lucas S."/>
            <person name="Lapidus A."/>
            <person name="Barry K."/>
            <person name="Detter J.C."/>
            <person name="Glavina del Rio T."/>
            <person name="Hammon N."/>
            <person name="Israni S."/>
            <person name="Dalin E."/>
            <person name="Tice H."/>
            <person name="Pitluck S."/>
            <person name="Brettin T."/>
            <person name="Bruce D."/>
            <person name="Han C."/>
            <person name="Tapia R."/>
            <person name="Saunders E."/>
            <person name="Gilna P."/>
            <person name="Schmutz J."/>
            <person name="Larimer F."/>
            <person name="Land M."/>
            <person name="Kyrpides N."/>
            <person name="Anderson I."/>
            <person name="Richardson P."/>
        </authorList>
    </citation>
    <scope>NUCLEOTIDE SEQUENCE [LARGE SCALE GENOMIC DNA]</scope>
    <source>
        <strain evidence="2">KT / ATCC 51484 / DSM 6875</strain>
    </source>
</reference>
<evidence type="ECO:0000313" key="2">
    <source>
        <dbReference type="Proteomes" id="UP000002440"/>
    </source>
</evidence>
<accession>Q1GXR2</accession>
<keyword evidence="2" id="KW-1185">Reference proteome</keyword>
<dbReference type="KEGG" id="mfa:Mfla_2712"/>
<gene>
    <name evidence="1" type="ordered locus">Mfla_2712</name>
</gene>
<evidence type="ECO:0000313" key="1">
    <source>
        <dbReference type="EMBL" id="ABE50975.1"/>
    </source>
</evidence>
<dbReference type="RefSeq" id="WP_011480928.1">
    <property type="nucleotide sequence ID" value="NC_007947.1"/>
</dbReference>